<sequence>MTTQLQQEIDRWEAQLEDIAETGRSDNWFLEERRLTEAQQTIITYRSRILPLLAKPDDRFIATEIEHLVDRLEDLRNDLFRTVHPVTSHEEIAETIAALRALVQVALHLEPAS</sequence>
<gene>
    <name evidence="1" type="ORF">GCM10009742_53780</name>
</gene>
<name>A0ABP4Q5H6_9ACTN</name>
<evidence type="ECO:0000313" key="2">
    <source>
        <dbReference type="Proteomes" id="UP001500190"/>
    </source>
</evidence>
<dbReference type="RefSeq" id="WP_344196156.1">
    <property type="nucleotide sequence ID" value="NZ_BAAAND010000008.1"/>
</dbReference>
<keyword evidence="2" id="KW-1185">Reference proteome</keyword>
<comment type="caution">
    <text evidence="1">The sequence shown here is derived from an EMBL/GenBank/DDBJ whole genome shotgun (WGS) entry which is preliminary data.</text>
</comment>
<dbReference type="EMBL" id="BAAAND010000008">
    <property type="protein sequence ID" value="GAA1599301.1"/>
    <property type="molecule type" value="Genomic_DNA"/>
</dbReference>
<proteinExistence type="predicted"/>
<accession>A0ABP4Q5H6</accession>
<protein>
    <submittedName>
        <fullName evidence="1">Uncharacterized protein</fullName>
    </submittedName>
</protein>
<dbReference type="Proteomes" id="UP001500190">
    <property type="component" value="Unassembled WGS sequence"/>
</dbReference>
<organism evidence="1 2">
    <name type="scientific">Kribbella karoonensis</name>
    <dbReference type="NCBI Taxonomy" id="324851"/>
    <lineage>
        <taxon>Bacteria</taxon>
        <taxon>Bacillati</taxon>
        <taxon>Actinomycetota</taxon>
        <taxon>Actinomycetes</taxon>
        <taxon>Propionibacteriales</taxon>
        <taxon>Kribbellaceae</taxon>
        <taxon>Kribbella</taxon>
    </lineage>
</organism>
<reference evidence="2" key="1">
    <citation type="journal article" date="2019" name="Int. J. Syst. Evol. Microbiol.">
        <title>The Global Catalogue of Microorganisms (GCM) 10K type strain sequencing project: providing services to taxonomists for standard genome sequencing and annotation.</title>
        <authorList>
            <consortium name="The Broad Institute Genomics Platform"/>
            <consortium name="The Broad Institute Genome Sequencing Center for Infectious Disease"/>
            <person name="Wu L."/>
            <person name="Ma J."/>
        </authorList>
    </citation>
    <scope>NUCLEOTIDE SEQUENCE [LARGE SCALE GENOMIC DNA]</scope>
    <source>
        <strain evidence="2">JCM 14304</strain>
    </source>
</reference>
<evidence type="ECO:0000313" key="1">
    <source>
        <dbReference type="EMBL" id="GAA1599301.1"/>
    </source>
</evidence>